<dbReference type="OrthoDB" id="1453181at2"/>
<evidence type="ECO:0000256" key="3">
    <source>
        <dbReference type="ARBA" id="ARBA00023237"/>
    </source>
</evidence>
<accession>A0A1M6D658</accession>
<dbReference type="RefSeq" id="WP_072763396.1">
    <property type="nucleotide sequence ID" value="NZ_FQYX01000004.1"/>
</dbReference>
<dbReference type="EMBL" id="FQYX01000004">
    <property type="protein sequence ID" value="SHI68706.1"/>
    <property type="molecule type" value="Genomic_DNA"/>
</dbReference>
<gene>
    <name evidence="4" type="ORF">SAMN04487911_104174</name>
</gene>
<comment type="subcellular location">
    <subcellularLocation>
        <location evidence="1">Cell outer membrane</location>
    </subcellularLocation>
</comment>
<dbReference type="Gene3D" id="2.40.170.20">
    <property type="entry name" value="TonB-dependent receptor, beta-barrel domain"/>
    <property type="match status" value="1"/>
</dbReference>
<evidence type="ECO:0000313" key="5">
    <source>
        <dbReference type="Proteomes" id="UP000184231"/>
    </source>
</evidence>
<evidence type="ECO:0000256" key="2">
    <source>
        <dbReference type="ARBA" id="ARBA00023136"/>
    </source>
</evidence>
<proteinExistence type="predicted"/>
<dbReference type="STRING" id="558155.SAMN04487911_104174"/>
<dbReference type="GO" id="GO:0009279">
    <property type="term" value="C:cell outer membrane"/>
    <property type="evidence" value="ECO:0007669"/>
    <property type="project" value="UniProtKB-SubCell"/>
</dbReference>
<dbReference type="SUPFAM" id="SSF56935">
    <property type="entry name" value="Porins"/>
    <property type="match status" value="1"/>
</dbReference>
<evidence type="ECO:0000256" key="1">
    <source>
        <dbReference type="ARBA" id="ARBA00004442"/>
    </source>
</evidence>
<dbReference type="InterPro" id="IPR036942">
    <property type="entry name" value="Beta-barrel_TonB_sf"/>
</dbReference>
<dbReference type="Proteomes" id="UP000184231">
    <property type="component" value="Unassembled WGS sequence"/>
</dbReference>
<sequence length="913" mass="103419">MKKRYLIFCFIVGNFVVSAQERYKVIGVVKDQISKENILHAQIKIEGVSAYSFKTLDEKFELTIKRPGNYILSIMAPEYVGKRIPILIETTGLDLGTLYMERDITFEKGDNVIMLTEADIEDERTASFPSGMLQATKDVFLNRAAFDFGQAFFRVRGYGSENGMVLLNGMPMNKIFNGRPQWNNWGGLNDVTRNQEFTHGLVASDYSFGRILGTTNIDTRASGFRKGLRVSTSASNRTYAGRLMATYSSGWQRNGFAYSISASRRWAKEGYMDGTLYDAYSFFAAMEYRVNEKNSFNATAVLAANRRGKSSAITEEVFGIVGRHYNPYWGYQNGEIRNSRERKILEPIGMLNHFYRSERLSVNTGVSYQFGTLEQSRLGYFNAPNPDPTYYRYLPSYYINSPIGANFISANMAREGLIQNPQLSWSKVYGANAILALNGKAAYLFYKDVTDEKQFQFNSIANYRINDRLKVSFGGNYRNIESDNYAGINDLLGAQFHEDKDPFSETNNDMEGELNKVSGDKFNYFYKLNSSVMEGFLQAELRSLKWEGFVAANLSVTDYQRDGKFKNQRYLENSLGKSDALNFSNFGGKAGVTYKLNGRHWMVLHGAYMTKAPLLQNVFINPRENNQTVDNLQNEHIATTDFNYYMRLPNVTARLSGFYTRFQNTTDINFFFVDAGVGSDFVQEVITDLDKLHMGTELGLEYQVSAAVKLTMVSAIGKYLYASDPLVSINFDTAGTQEDIINPLGSVDLGNAKIKDYKLGQGPQKAMAFGVEYRDPKYWWVAATTNYLTNNYAGISTITRTKSFYLDPETGRPFPEATEENVQKLLAQQKLDDIYLLNVIGGKSWLRKGTYISVFASVSNVFDAVFRTGGYEQSRNGNFGQWQQDNLSGSPSFAPKYWYGYGRSYFLNFAISF</sequence>
<keyword evidence="2" id="KW-0472">Membrane</keyword>
<organism evidence="4 5">
    <name type="scientific">Arenibacter nanhaiticus</name>
    <dbReference type="NCBI Taxonomy" id="558155"/>
    <lineage>
        <taxon>Bacteria</taxon>
        <taxon>Pseudomonadati</taxon>
        <taxon>Bacteroidota</taxon>
        <taxon>Flavobacteriia</taxon>
        <taxon>Flavobacteriales</taxon>
        <taxon>Flavobacteriaceae</taxon>
        <taxon>Arenibacter</taxon>
    </lineage>
</organism>
<evidence type="ECO:0000313" key="4">
    <source>
        <dbReference type="EMBL" id="SHI68706.1"/>
    </source>
</evidence>
<dbReference type="AlphaFoldDB" id="A0A1M6D658"/>
<reference evidence="4 5" key="1">
    <citation type="submission" date="2016-11" db="EMBL/GenBank/DDBJ databases">
        <authorList>
            <person name="Jaros S."/>
            <person name="Januszkiewicz K."/>
            <person name="Wedrychowicz H."/>
        </authorList>
    </citation>
    <scope>NUCLEOTIDE SEQUENCE [LARGE SCALE GENOMIC DNA]</scope>
    <source>
        <strain evidence="4 5">CGMCC 1.8863</strain>
    </source>
</reference>
<name>A0A1M6D658_9FLAO</name>
<keyword evidence="3" id="KW-0998">Cell outer membrane</keyword>
<keyword evidence="4" id="KW-0675">Receptor</keyword>
<keyword evidence="5" id="KW-1185">Reference proteome</keyword>
<protein>
    <submittedName>
        <fullName evidence="4">TonB-dependent Receptor Plug Domain</fullName>
    </submittedName>
</protein>